<evidence type="ECO:0000313" key="1">
    <source>
        <dbReference type="EMBL" id="ETX04468.1"/>
    </source>
</evidence>
<protein>
    <submittedName>
        <fullName evidence="1">Uncharacterized protein</fullName>
    </submittedName>
</protein>
<dbReference type="AlphaFoldDB" id="W4M2S7"/>
<sequence length="179" mass="20219">MSVLKHDLGMFEGYSFATQGPIFPHHSAQEVIDWDHLADAVEFWPCGDHEGVALVFYRQTAVTAAELIKLDHLLTAIGNDAIETYARIYWLMSVDGYALDELTTEMVTDLDVYCFIGDPLADLSQDAALALFENLYPEPYAIWLQDSPGRPFDPEAFWSTWTVHEIALLSCNILMARAW</sequence>
<dbReference type="EMBL" id="AZHX01001212">
    <property type="protein sequence ID" value="ETX04468.1"/>
    <property type="molecule type" value="Genomic_DNA"/>
</dbReference>
<proteinExistence type="predicted"/>
<accession>W4M2S7</accession>
<dbReference type="Proteomes" id="UP000019140">
    <property type="component" value="Unassembled WGS sequence"/>
</dbReference>
<comment type="caution">
    <text evidence="1">The sequence shown here is derived from an EMBL/GenBank/DDBJ whole genome shotgun (WGS) entry which is preliminary data.</text>
</comment>
<organism evidence="1 2">
    <name type="scientific">Candidatus Entotheonella gemina</name>
    <dbReference type="NCBI Taxonomy" id="1429439"/>
    <lineage>
        <taxon>Bacteria</taxon>
        <taxon>Pseudomonadati</taxon>
        <taxon>Nitrospinota/Tectimicrobiota group</taxon>
        <taxon>Candidatus Tectimicrobiota</taxon>
        <taxon>Candidatus Entotheonellia</taxon>
        <taxon>Candidatus Entotheonellales</taxon>
        <taxon>Candidatus Entotheonellaceae</taxon>
        <taxon>Candidatus Entotheonella</taxon>
    </lineage>
</organism>
<keyword evidence="2" id="KW-1185">Reference proteome</keyword>
<evidence type="ECO:0000313" key="2">
    <source>
        <dbReference type="Proteomes" id="UP000019140"/>
    </source>
</evidence>
<name>W4M2S7_9BACT</name>
<dbReference type="HOGENOM" id="CLU_1500875_0_0_7"/>
<gene>
    <name evidence="1" type="ORF">ETSY2_28640</name>
</gene>
<reference evidence="1 2" key="1">
    <citation type="journal article" date="2014" name="Nature">
        <title>An environmental bacterial taxon with a large and distinct metabolic repertoire.</title>
        <authorList>
            <person name="Wilson M.C."/>
            <person name="Mori T."/>
            <person name="Ruckert C."/>
            <person name="Uria A.R."/>
            <person name="Helf M.J."/>
            <person name="Takada K."/>
            <person name="Gernert C."/>
            <person name="Steffens U.A."/>
            <person name="Heycke N."/>
            <person name="Schmitt S."/>
            <person name="Rinke C."/>
            <person name="Helfrich E.J."/>
            <person name="Brachmann A.O."/>
            <person name="Gurgui C."/>
            <person name="Wakimoto T."/>
            <person name="Kracht M."/>
            <person name="Crusemann M."/>
            <person name="Hentschel U."/>
            <person name="Abe I."/>
            <person name="Matsunaga S."/>
            <person name="Kalinowski J."/>
            <person name="Takeyama H."/>
            <person name="Piel J."/>
        </authorList>
    </citation>
    <scope>NUCLEOTIDE SEQUENCE [LARGE SCALE GENOMIC DNA]</scope>
    <source>
        <strain evidence="2">TSY2</strain>
    </source>
</reference>